<dbReference type="InterPro" id="IPR044066">
    <property type="entry name" value="TRIAD_supradom"/>
</dbReference>
<keyword evidence="4" id="KW-0808">Transferase</keyword>
<evidence type="ECO:0000256" key="3">
    <source>
        <dbReference type="ARBA" id="ARBA00012251"/>
    </source>
</evidence>
<dbReference type="InterPro" id="IPR013083">
    <property type="entry name" value="Znf_RING/FYVE/PHD"/>
</dbReference>
<evidence type="ECO:0000256" key="5">
    <source>
        <dbReference type="ARBA" id="ARBA00022723"/>
    </source>
</evidence>
<dbReference type="Pfam" id="PF01485">
    <property type="entry name" value="IBR"/>
    <property type="match status" value="1"/>
</dbReference>
<dbReference type="Pfam" id="PF21235">
    <property type="entry name" value="UBA_ARI1"/>
    <property type="match status" value="1"/>
</dbReference>
<dbReference type="EMBL" id="JALJOS010000002">
    <property type="protein sequence ID" value="KAK9842912.1"/>
    <property type="molecule type" value="Genomic_DNA"/>
</dbReference>
<dbReference type="GO" id="GO:0061630">
    <property type="term" value="F:ubiquitin protein ligase activity"/>
    <property type="evidence" value="ECO:0007669"/>
    <property type="project" value="UniProtKB-EC"/>
</dbReference>
<evidence type="ECO:0000256" key="1">
    <source>
        <dbReference type="ARBA" id="ARBA00001798"/>
    </source>
</evidence>
<proteinExistence type="predicted"/>
<comment type="caution">
    <text evidence="12">The sequence shown here is derived from an EMBL/GenBank/DDBJ whole genome shotgun (WGS) entry which is preliminary data.</text>
</comment>
<dbReference type="SUPFAM" id="SSF57850">
    <property type="entry name" value="RING/U-box"/>
    <property type="match status" value="3"/>
</dbReference>
<evidence type="ECO:0000256" key="8">
    <source>
        <dbReference type="ARBA" id="ARBA00022786"/>
    </source>
</evidence>
<evidence type="ECO:0000313" key="13">
    <source>
        <dbReference type="Proteomes" id="UP001438707"/>
    </source>
</evidence>
<evidence type="ECO:0000256" key="10">
    <source>
        <dbReference type="SAM" id="MobiDB-lite"/>
    </source>
</evidence>
<name>A0AAW1SBA6_9CHLO</name>
<sequence length="586" mass="64214">MDNLYDSCSEASDGSEASTFGDEHFLEHSAGDPRTSTAGPLGYAVLTPDVLHSFQDKALADVANVLACSASIARTLLIHFRWNVESLFAFLADHDHAKLYKAAGATSAPVTSAAGALENDYECRCCFTESPVAETTAMSCGHRFCNECWSQHCSIAVREGGSKRLKCMGEGCRTFCDADKVAILLKDAELVDKFQQSLLESYVDDNDCAKWCTSVPHCGNAVQASEAQVDVSCTCGTSFCFKCTEDPHTPCTCEMWKQWKVKTSGDSETTNWLQAFTKTCPKCNKPVEKISGCNLVLCRCGQPFCWLCGAATGTAHDYSRIVGHECGRYKEDADAKAASASRDLKRYTHYNSRYEAHMQSLKLEDKQRADMATKISQLELEDSCAQDSSWLNQALEQLSVARRILGCSYVFAFYVFNASSFPEDVTPEQKSINQTLFENLQQQLEAEIERLSGMIEAPINEILAQNMRLSGIQSTSSIDTRLRNLYQYVENDILGTIHSKLLEISPYKGKSMLQASLAPLPAAPEEASAAASPGPSAALNADVIDLTDIPDASPDDAHIKRQRLHSPRPASPQGPFRGLRRLVGRG</sequence>
<feature type="domain" description="RING-type" evidence="11">
    <location>
        <begin position="119"/>
        <end position="330"/>
    </location>
</feature>
<reference evidence="12 13" key="1">
    <citation type="journal article" date="2024" name="Nat. Commun.">
        <title>Phylogenomics reveals the evolutionary origins of lichenization in chlorophyte algae.</title>
        <authorList>
            <person name="Puginier C."/>
            <person name="Libourel C."/>
            <person name="Otte J."/>
            <person name="Skaloud P."/>
            <person name="Haon M."/>
            <person name="Grisel S."/>
            <person name="Petersen M."/>
            <person name="Berrin J.G."/>
            <person name="Delaux P.M."/>
            <person name="Dal Grande F."/>
            <person name="Keller J."/>
        </authorList>
    </citation>
    <scope>NUCLEOTIDE SEQUENCE [LARGE SCALE GENOMIC DNA]</scope>
    <source>
        <strain evidence="12 13">SAG 2145</strain>
    </source>
</reference>
<dbReference type="SMART" id="SM00647">
    <property type="entry name" value="IBR"/>
    <property type="match status" value="2"/>
</dbReference>
<dbReference type="CDD" id="cd20346">
    <property type="entry name" value="BRcat_RBR_ANKIB1"/>
    <property type="match status" value="1"/>
</dbReference>
<dbReference type="PROSITE" id="PS51873">
    <property type="entry name" value="TRIAD"/>
    <property type="match status" value="1"/>
</dbReference>
<dbReference type="CDD" id="cd22586">
    <property type="entry name" value="Rcat_RBR_ARI1-like"/>
    <property type="match status" value="1"/>
</dbReference>
<dbReference type="InterPro" id="IPR002867">
    <property type="entry name" value="IBR_dom"/>
</dbReference>
<evidence type="ECO:0000256" key="9">
    <source>
        <dbReference type="ARBA" id="ARBA00022833"/>
    </source>
</evidence>
<dbReference type="GO" id="GO:0016567">
    <property type="term" value="P:protein ubiquitination"/>
    <property type="evidence" value="ECO:0007669"/>
    <property type="project" value="InterPro"/>
</dbReference>
<comment type="function">
    <text evidence="2">Might act as an E3 ubiquitin-protein ligase, or as part of E3 complex, which accepts ubiquitin from specific E2 ubiquitin-conjugating enzymes and then transfers it to substrates.</text>
</comment>
<dbReference type="FunFam" id="3.30.40.10:FF:000019">
    <property type="entry name" value="RBR-type E3 ubiquitin transferase"/>
    <property type="match status" value="1"/>
</dbReference>
<dbReference type="Gene3D" id="3.30.40.10">
    <property type="entry name" value="Zinc/RING finger domain, C3HC4 (zinc finger)"/>
    <property type="match status" value="1"/>
</dbReference>
<evidence type="ECO:0000259" key="11">
    <source>
        <dbReference type="PROSITE" id="PS51873"/>
    </source>
</evidence>
<dbReference type="EC" id="2.3.2.31" evidence="3"/>
<accession>A0AAW1SBA6</accession>
<dbReference type="InterPro" id="IPR048962">
    <property type="entry name" value="ARIH1-like_UBL"/>
</dbReference>
<dbReference type="Proteomes" id="UP001438707">
    <property type="component" value="Unassembled WGS sequence"/>
</dbReference>
<keyword evidence="9" id="KW-0862">Zinc</keyword>
<keyword evidence="6" id="KW-0677">Repeat</keyword>
<dbReference type="AlphaFoldDB" id="A0AAW1SBA6"/>
<evidence type="ECO:0000256" key="4">
    <source>
        <dbReference type="ARBA" id="ARBA00022679"/>
    </source>
</evidence>
<keyword evidence="5" id="KW-0479">Metal-binding</keyword>
<dbReference type="CDD" id="cd16773">
    <property type="entry name" value="RING-HC_RBR_TRIAD1"/>
    <property type="match status" value="1"/>
</dbReference>
<dbReference type="Pfam" id="PF26200">
    <property type="entry name" value="Rcat_RNF216"/>
    <property type="match status" value="1"/>
</dbReference>
<comment type="catalytic activity">
    <reaction evidence="1">
        <text>[E2 ubiquitin-conjugating enzyme]-S-ubiquitinyl-L-cysteine + [acceptor protein]-L-lysine = [E2 ubiquitin-conjugating enzyme]-L-cysteine + [acceptor protein]-N(6)-ubiquitinyl-L-lysine.</text>
        <dbReference type="EC" id="2.3.2.31"/>
    </reaction>
</comment>
<gene>
    <name evidence="12" type="ORF">WJX74_004289</name>
</gene>
<evidence type="ECO:0000313" key="12">
    <source>
        <dbReference type="EMBL" id="KAK9842912.1"/>
    </source>
</evidence>
<evidence type="ECO:0000256" key="7">
    <source>
        <dbReference type="ARBA" id="ARBA00022771"/>
    </source>
</evidence>
<keyword evidence="13" id="KW-1185">Reference proteome</keyword>
<organism evidence="12 13">
    <name type="scientific">Apatococcus lobatus</name>
    <dbReference type="NCBI Taxonomy" id="904363"/>
    <lineage>
        <taxon>Eukaryota</taxon>
        <taxon>Viridiplantae</taxon>
        <taxon>Chlorophyta</taxon>
        <taxon>core chlorophytes</taxon>
        <taxon>Trebouxiophyceae</taxon>
        <taxon>Chlorellales</taxon>
        <taxon>Chlorellaceae</taxon>
        <taxon>Apatococcus</taxon>
    </lineage>
</organism>
<keyword evidence="8" id="KW-0833">Ubl conjugation pathway</keyword>
<dbReference type="Pfam" id="PF19422">
    <property type="entry name" value="Ariadne"/>
    <property type="match status" value="1"/>
</dbReference>
<dbReference type="PANTHER" id="PTHR11685">
    <property type="entry name" value="RBR FAMILY RING FINGER AND IBR DOMAIN-CONTAINING"/>
    <property type="match status" value="1"/>
</dbReference>
<evidence type="ECO:0000256" key="2">
    <source>
        <dbReference type="ARBA" id="ARBA00003976"/>
    </source>
</evidence>
<keyword evidence="7" id="KW-0863">Zinc-finger</keyword>
<dbReference type="InterPro" id="IPR045840">
    <property type="entry name" value="Ariadne"/>
</dbReference>
<dbReference type="InterPro" id="IPR031127">
    <property type="entry name" value="E3_UB_ligase_RBR"/>
</dbReference>
<feature type="region of interest" description="Disordered" evidence="10">
    <location>
        <begin position="550"/>
        <end position="586"/>
    </location>
</feature>
<dbReference type="Gene3D" id="1.20.120.1750">
    <property type="match status" value="1"/>
</dbReference>
<protein>
    <recommendedName>
        <fullName evidence="3">RBR-type E3 ubiquitin transferase</fullName>
        <ecNumber evidence="3">2.3.2.31</ecNumber>
    </recommendedName>
</protein>
<dbReference type="GO" id="GO:0008270">
    <property type="term" value="F:zinc ion binding"/>
    <property type="evidence" value="ECO:0007669"/>
    <property type="project" value="UniProtKB-KW"/>
</dbReference>
<evidence type="ECO:0000256" key="6">
    <source>
        <dbReference type="ARBA" id="ARBA00022737"/>
    </source>
</evidence>